<gene>
    <name evidence="1" type="ORF">EV202_12718</name>
</gene>
<dbReference type="AlphaFoldDB" id="A0A4R2LHD2"/>
<comment type="caution">
    <text evidence="1">The sequence shown here is derived from an EMBL/GenBank/DDBJ whole genome shotgun (WGS) entry which is preliminary data.</text>
</comment>
<reference evidence="1 2" key="1">
    <citation type="submission" date="2019-03" db="EMBL/GenBank/DDBJ databases">
        <title>Genomic Encyclopedia of Type Strains, Phase IV (KMG-IV): sequencing the most valuable type-strain genomes for metagenomic binning, comparative biology and taxonomic classification.</title>
        <authorList>
            <person name="Goeker M."/>
        </authorList>
    </citation>
    <scope>NUCLEOTIDE SEQUENCE [LARGE SCALE GENOMIC DNA]</scope>
    <source>
        <strain evidence="1 2">DSM 23917</strain>
    </source>
</reference>
<proteinExistence type="predicted"/>
<evidence type="ECO:0000313" key="2">
    <source>
        <dbReference type="Proteomes" id="UP000295600"/>
    </source>
</evidence>
<protein>
    <submittedName>
        <fullName evidence="1">Uncharacterized protein</fullName>
    </submittedName>
</protein>
<sequence>MQIYTFGNNLIFRLQLPFNTFVTYTLTDYQCFMLKK</sequence>
<accession>A0A4R2LHD2</accession>
<name>A0A4R2LHD2_9BACE</name>
<dbReference type="Proteomes" id="UP000295600">
    <property type="component" value="Unassembled WGS sequence"/>
</dbReference>
<evidence type="ECO:0000313" key="1">
    <source>
        <dbReference type="EMBL" id="TCO88135.1"/>
    </source>
</evidence>
<organism evidence="1 2">
    <name type="scientific">Prevotella heparinolytica</name>
    <dbReference type="NCBI Taxonomy" id="28113"/>
    <lineage>
        <taxon>Bacteria</taxon>
        <taxon>Pseudomonadati</taxon>
        <taxon>Bacteroidota</taxon>
        <taxon>Bacteroidia</taxon>
        <taxon>Bacteroidales</taxon>
        <taxon>Bacteroidaceae</taxon>
        <taxon>Bacteroides</taxon>
    </lineage>
</organism>
<dbReference type="EMBL" id="SLXB01000027">
    <property type="protein sequence ID" value="TCO88135.1"/>
    <property type="molecule type" value="Genomic_DNA"/>
</dbReference>